<keyword evidence="4 5" id="KW-0472">Membrane</keyword>
<comment type="subcellular location">
    <subcellularLocation>
        <location evidence="1">Membrane</location>
        <topology evidence="1">Multi-pass membrane protein</topology>
    </subcellularLocation>
</comment>
<feature type="transmembrane region" description="Helical" evidence="5">
    <location>
        <begin position="223"/>
        <end position="243"/>
    </location>
</feature>
<proteinExistence type="predicted"/>
<protein>
    <submittedName>
        <fullName evidence="6">P-type conjugative transfer protein TrbL</fullName>
    </submittedName>
</protein>
<feature type="transmembrane region" description="Helical" evidence="5">
    <location>
        <begin position="62"/>
        <end position="79"/>
    </location>
</feature>
<dbReference type="GO" id="GO:0016020">
    <property type="term" value="C:membrane"/>
    <property type="evidence" value="ECO:0007669"/>
    <property type="project" value="UniProtKB-SubCell"/>
</dbReference>
<evidence type="ECO:0000313" key="7">
    <source>
        <dbReference type="Proteomes" id="UP000309544"/>
    </source>
</evidence>
<sequence>METGVLTEALGVFVDAFGAGWSNLLPSINWLIGVLLSIELIFLGLWWALSGGEQLASIMKKLLFLGFWMWIVTSFPDLADSFIKSLIRAGKIAGGGETLGPSLFDPSNLLDYGLKITAPLLLKIISVGITQIVLGLVYALSYIAIMLSFVILAWQVFFAILEYYLIVSVVGILLPFGFIEHTKFLSEKAIGAVVSSGVKLMVLSFIIAVVEPILQSISFSDNISLQEIWSVLLVSGAIAYLAWNAPNVASGLLSGSPSLSAQSAAQMGGQAAGMAAMAAGTIASGGVAATGAAAGAAGSAVKMASAVKTGAEIASSTAVMSGSGGLGSAVAGMKGGAMAAGKGAWNRTGGKVADFVKEQHKQGMAEGFRNTGGSFHKAPGWAADTMNSLQHGKEGEQSSS</sequence>
<evidence type="ECO:0000313" key="6">
    <source>
        <dbReference type="EMBL" id="TNJ38026.1"/>
    </source>
</evidence>
<dbReference type="EMBL" id="VDCI01000001">
    <property type="protein sequence ID" value="TNJ38026.1"/>
    <property type="molecule type" value="Genomic_DNA"/>
</dbReference>
<keyword evidence="7" id="KW-1185">Reference proteome</keyword>
<gene>
    <name evidence="6" type="primary">trbL</name>
    <name evidence="6" type="ORF">FGF68_02275</name>
</gene>
<feature type="transmembrane region" description="Helical" evidence="5">
    <location>
        <begin position="163"/>
        <end position="179"/>
    </location>
</feature>
<evidence type="ECO:0000256" key="2">
    <source>
        <dbReference type="ARBA" id="ARBA00022692"/>
    </source>
</evidence>
<comment type="caution">
    <text evidence="6">The sequence shown here is derived from an EMBL/GenBank/DDBJ whole genome shotgun (WGS) entry which is preliminary data.</text>
</comment>
<name>A0A5C4S3F4_PROVB</name>
<keyword evidence="3 5" id="KW-1133">Transmembrane helix</keyword>
<feature type="transmembrane region" description="Helical" evidence="5">
    <location>
        <begin position="136"/>
        <end position="157"/>
    </location>
</feature>
<dbReference type="GO" id="GO:0030255">
    <property type="term" value="P:protein secretion by the type IV secretion system"/>
    <property type="evidence" value="ECO:0007669"/>
    <property type="project" value="InterPro"/>
</dbReference>
<feature type="transmembrane region" description="Helical" evidence="5">
    <location>
        <begin position="30"/>
        <end position="50"/>
    </location>
</feature>
<dbReference type="RefSeq" id="WP_139626162.1">
    <property type="nucleotide sequence ID" value="NZ_VDCI01000001.1"/>
</dbReference>
<evidence type="ECO:0000256" key="3">
    <source>
        <dbReference type="ARBA" id="ARBA00022989"/>
    </source>
</evidence>
<evidence type="ECO:0000256" key="1">
    <source>
        <dbReference type="ARBA" id="ARBA00004141"/>
    </source>
</evidence>
<keyword evidence="2 5" id="KW-0812">Transmembrane</keyword>
<dbReference type="Proteomes" id="UP000309544">
    <property type="component" value="Unassembled WGS sequence"/>
</dbReference>
<organism evidence="6 7">
    <name type="scientific">Prosthecochloris vibrioformis</name>
    <name type="common">Chlorobium vibrioforme</name>
    <dbReference type="NCBI Taxonomy" id="1098"/>
    <lineage>
        <taxon>Bacteria</taxon>
        <taxon>Pseudomonadati</taxon>
        <taxon>Chlorobiota</taxon>
        <taxon>Chlorobiia</taxon>
        <taxon>Chlorobiales</taxon>
        <taxon>Chlorobiaceae</taxon>
        <taxon>Prosthecochloris</taxon>
    </lineage>
</organism>
<feature type="transmembrane region" description="Helical" evidence="5">
    <location>
        <begin position="200"/>
        <end position="217"/>
    </location>
</feature>
<evidence type="ECO:0000256" key="4">
    <source>
        <dbReference type="ARBA" id="ARBA00023136"/>
    </source>
</evidence>
<evidence type="ECO:0000256" key="5">
    <source>
        <dbReference type="SAM" id="Phobius"/>
    </source>
</evidence>
<dbReference type="InterPro" id="IPR007688">
    <property type="entry name" value="Conjugal_tfr_TrbL/VirB6"/>
</dbReference>
<dbReference type="AlphaFoldDB" id="A0A5C4S3F4"/>
<dbReference type="Pfam" id="PF04610">
    <property type="entry name" value="TrbL"/>
    <property type="match status" value="1"/>
</dbReference>
<dbReference type="InterPro" id="IPR014150">
    <property type="entry name" value="Conjugal_tfr_TrbL"/>
</dbReference>
<dbReference type="NCBIfam" id="TIGR02783">
    <property type="entry name" value="TrbL_P"/>
    <property type="match status" value="1"/>
</dbReference>
<accession>A0A5C4S3F4</accession>
<reference evidence="6 7" key="1">
    <citation type="submission" date="2019-05" db="EMBL/GenBank/DDBJ databases">
        <title>Draft Whole-Genome sequence of the green sulfur bacterium Prosthecochloris vibrioformis DSM 260.</title>
        <authorList>
            <person name="Meyer T.E."/>
            <person name="Kyndt J.A."/>
        </authorList>
    </citation>
    <scope>NUCLEOTIDE SEQUENCE [LARGE SCALE GENOMIC DNA]</scope>
    <source>
        <strain evidence="6 7">DSM 260</strain>
    </source>
</reference>